<evidence type="ECO:0000313" key="1">
    <source>
        <dbReference type="EMBL" id="MBW4543877.1"/>
    </source>
</evidence>
<protein>
    <submittedName>
        <fullName evidence="1">ATP-binding protein</fullName>
    </submittedName>
</protein>
<name>A0A951PI22_9CYAN</name>
<dbReference type="GO" id="GO:0046403">
    <property type="term" value="F:polynucleotide 3'-phosphatase activity"/>
    <property type="evidence" value="ECO:0007669"/>
    <property type="project" value="TreeGrafter"/>
</dbReference>
<dbReference type="Pfam" id="PF13671">
    <property type="entry name" value="AAA_33"/>
    <property type="match status" value="1"/>
</dbReference>
<dbReference type="SUPFAM" id="SSF52540">
    <property type="entry name" value="P-loop containing nucleoside triphosphate hydrolases"/>
    <property type="match status" value="1"/>
</dbReference>
<organism evidence="1 2">
    <name type="scientific">Symplocastrum torsivum CPER-KK1</name>
    <dbReference type="NCBI Taxonomy" id="450513"/>
    <lineage>
        <taxon>Bacteria</taxon>
        <taxon>Bacillati</taxon>
        <taxon>Cyanobacteriota</taxon>
        <taxon>Cyanophyceae</taxon>
        <taxon>Oscillatoriophycideae</taxon>
        <taxon>Oscillatoriales</taxon>
        <taxon>Microcoleaceae</taxon>
        <taxon>Symplocastrum</taxon>
    </lineage>
</organism>
<dbReference type="EMBL" id="JAHHIF010000005">
    <property type="protein sequence ID" value="MBW4543877.1"/>
    <property type="molecule type" value="Genomic_DNA"/>
</dbReference>
<dbReference type="GO" id="GO:0003690">
    <property type="term" value="F:double-stranded DNA binding"/>
    <property type="evidence" value="ECO:0007669"/>
    <property type="project" value="TreeGrafter"/>
</dbReference>
<dbReference type="InterPro" id="IPR027417">
    <property type="entry name" value="P-loop_NTPase"/>
</dbReference>
<dbReference type="Proteomes" id="UP000753908">
    <property type="component" value="Unassembled WGS sequence"/>
</dbReference>
<keyword evidence="1" id="KW-0547">Nucleotide-binding</keyword>
<dbReference type="GO" id="GO:0006281">
    <property type="term" value="P:DNA repair"/>
    <property type="evidence" value="ECO:0007669"/>
    <property type="project" value="TreeGrafter"/>
</dbReference>
<comment type="caution">
    <text evidence="1">The sequence shown here is derived from an EMBL/GenBank/DDBJ whole genome shotgun (WGS) entry which is preliminary data.</text>
</comment>
<dbReference type="Gene3D" id="3.40.50.300">
    <property type="entry name" value="P-loop containing nucleotide triphosphate hydrolases"/>
    <property type="match status" value="1"/>
</dbReference>
<reference evidence="1" key="2">
    <citation type="journal article" date="2022" name="Microbiol. Resour. Announc.">
        <title>Metagenome Sequencing to Explore Phylogenomics of Terrestrial Cyanobacteria.</title>
        <authorList>
            <person name="Ward R.D."/>
            <person name="Stajich J.E."/>
            <person name="Johansen J.R."/>
            <person name="Huntemann M."/>
            <person name="Clum A."/>
            <person name="Foster B."/>
            <person name="Foster B."/>
            <person name="Roux S."/>
            <person name="Palaniappan K."/>
            <person name="Varghese N."/>
            <person name="Mukherjee S."/>
            <person name="Reddy T.B.K."/>
            <person name="Daum C."/>
            <person name="Copeland A."/>
            <person name="Chen I.A."/>
            <person name="Ivanova N.N."/>
            <person name="Kyrpides N.C."/>
            <person name="Shapiro N."/>
            <person name="Eloe-Fadrosh E.A."/>
            <person name="Pietrasiak N."/>
        </authorList>
    </citation>
    <scope>NUCLEOTIDE SEQUENCE</scope>
    <source>
        <strain evidence="1">CPER-KK1</strain>
    </source>
</reference>
<keyword evidence="1" id="KW-0067">ATP-binding</keyword>
<dbReference type="PANTHER" id="PTHR12083">
    <property type="entry name" value="BIFUNCTIONAL POLYNUCLEOTIDE PHOSPHATASE/KINASE"/>
    <property type="match status" value="1"/>
</dbReference>
<dbReference type="AlphaFoldDB" id="A0A951PI22"/>
<dbReference type="PANTHER" id="PTHR12083:SF9">
    <property type="entry name" value="BIFUNCTIONAL POLYNUCLEOTIDE PHOSPHATASE_KINASE"/>
    <property type="match status" value="1"/>
</dbReference>
<dbReference type="GO" id="GO:0005524">
    <property type="term" value="F:ATP binding"/>
    <property type="evidence" value="ECO:0007669"/>
    <property type="project" value="UniProtKB-KW"/>
</dbReference>
<reference evidence="1" key="1">
    <citation type="submission" date="2021-05" db="EMBL/GenBank/DDBJ databases">
        <authorList>
            <person name="Pietrasiak N."/>
            <person name="Ward R."/>
            <person name="Stajich J.E."/>
            <person name="Kurbessoian T."/>
        </authorList>
    </citation>
    <scope>NUCLEOTIDE SEQUENCE</scope>
    <source>
        <strain evidence="1">CPER-KK1</strain>
    </source>
</reference>
<proteinExistence type="predicted"/>
<dbReference type="PIRSF" id="PIRSF037081">
    <property type="entry name" value="P-loop_All4644_prd"/>
    <property type="match status" value="1"/>
</dbReference>
<sequence>MELVIFIGLQASGKSTFFRTHFATTHEHVSKDLMRNNKNRARRQAQLIEAALQAGRSVVVDNTNPTLEDRASLIHLGNTYGAKIIGYYFESHVSLCRKRNEQRVGKDQVPDVAIYSTIKKLVRPTYAEGFHQLFYVRIARQSAFEVRPWL</sequence>
<gene>
    <name evidence="1" type="ORF">KME25_05470</name>
</gene>
<dbReference type="InterPro" id="IPR017101">
    <property type="entry name" value="P-loop_ATP/GTP-bd_All4644_prd"/>
</dbReference>
<dbReference type="GO" id="GO:0046404">
    <property type="term" value="F:ATP-dependent polydeoxyribonucleotide 5'-hydroxyl-kinase activity"/>
    <property type="evidence" value="ECO:0007669"/>
    <property type="project" value="TreeGrafter"/>
</dbReference>
<evidence type="ECO:0000313" key="2">
    <source>
        <dbReference type="Proteomes" id="UP000753908"/>
    </source>
</evidence>
<accession>A0A951PI22</accession>